<proteinExistence type="predicted"/>
<keyword evidence="1" id="KW-1133">Transmembrane helix</keyword>
<evidence type="ECO:0000313" key="2">
    <source>
        <dbReference type="EMBL" id="SDT12022.1"/>
    </source>
</evidence>
<name>A0A1H1XS93_9BRAD</name>
<dbReference type="RefSeq" id="WP_146688839.1">
    <property type="nucleotide sequence ID" value="NZ_LT629750.1"/>
</dbReference>
<feature type="transmembrane region" description="Helical" evidence="1">
    <location>
        <begin position="133"/>
        <end position="152"/>
    </location>
</feature>
<protein>
    <submittedName>
        <fullName evidence="2">Uncharacterized membrane protein HdeD, DUF308 family</fullName>
    </submittedName>
</protein>
<keyword evidence="3" id="KW-1185">Reference proteome</keyword>
<evidence type="ECO:0000313" key="3">
    <source>
        <dbReference type="Proteomes" id="UP000243904"/>
    </source>
</evidence>
<feature type="transmembrane region" description="Helical" evidence="1">
    <location>
        <begin position="78"/>
        <end position="97"/>
    </location>
</feature>
<dbReference type="InterPro" id="IPR005325">
    <property type="entry name" value="DUF308_memb"/>
</dbReference>
<dbReference type="Pfam" id="PF03729">
    <property type="entry name" value="DUF308"/>
    <property type="match status" value="1"/>
</dbReference>
<sequence length="196" mass="20649">MSHSTVQQSNQGSVSHWLKSYYFVRAGVAVAWVASAFTVGKAMPPIATALLVAYPLWDAAANFVDAQRNGGLINNSSQALNVVISVIAGVAVALTIGTSMNTVLGVFGAWAVLAGLFQLITGVRRWRTYGAQWAMILAGAQSAIVGVVFIKQATAPAVPSITDIAPYAAFGAFYFLISAIWLTVSEARAKKRLLSA</sequence>
<organism evidence="2 3">
    <name type="scientific">Bradyrhizobium canariense</name>
    <dbReference type="NCBI Taxonomy" id="255045"/>
    <lineage>
        <taxon>Bacteria</taxon>
        <taxon>Pseudomonadati</taxon>
        <taxon>Pseudomonadota</taxon>
        <taxon>Alphaproteobacteria</taxon>
        <taxon>Hyphomicrobiales</taxon>
        <taxon>Nitrobacteraceae</taxon>
        <taxon>Bradyrhizobium</taxon>
    </lineage>
</organism>
<dbReference type="AlphaFoldDB" id="A0A1H1XS93"/>
<accession>A0A1H1XS93</accession>
<gene>
    <name evidence="2" type="ORF">SAMN05444158_4456</name>
</gene>
<feature type="transmembrane region" description="Helical" evidence="1">
    <location>
        <begin position="21"/>
        <end position="40"/>
    </location>
</feature>
<feature type="transmembrane region" description="Helical" evidence="1">
    <location>
        <begin position="164"/>
        <end position="184"/>
    </location>
</feature>
<evidence type="ECO:0000256" key="1">
    <source>
        <dbReference type="SAM" id="Phobius"/>
    </source>
</evidence>
<feature type="transmembrane region" description="Helical" evidence="1">
    <location>
        <begin position="46"/>
        <end position="66"/>
    </location>
</feature>
<dbReference type="EMBL" id="LT629750">
    <property type="protein sequence ID" value="SDT12022.1"/>
    <property type="molecule type" value="Genomic_DNA"/>
</dbReference>
<dbReference type="Proteomes" id="UP000243904">
    <property type="component" value="Chromosome I"/>
</dbReference>
<keyword evidence="1" id="KW-0812">Transmembrane</keyword>
<reference evidence="3" key="1">
    <citation type="submission" date="2016-10" db="EMBL/GenBank/DDBJ databases">
        <authorList>
            <person name="Varghese N."/>
            <person name="Submissions S."/>
        </authorList>
    </citation>
    <scope>NUCLEOTIDE SEQUENCE [LARGE SCALE GENOMIC DNA]</scope>
    <source>
        <strain evidence="3">GAS369</strain>
    </source>
</reference>
<keyword evidence="1" id="KW-0472">Membrane</keyword>
<feature type="transmembrane region" description="Helical" evidence="1">
    <location>
        <begin position="103"/>
        <end position="121"/>
    </location>
</feature>